<protein>
    <submittedName>
        <fullName evidence="1">Uncharacterized protein</fullName>
    </submittedName>
</protein>
<feature type="non-terminal residue" evidence="1">
    <location>
        <position position="154"/>
    </location>
</feature>
<accession>A0ABN8RMU6</accession>
<evidence type="ECO:0000313" key="1">
    <source>
        <dbReference type="EMBL" id="CAH3180557.1"/>
    </source>
</evidence>
<gene>
    <name evidence="1" type="ORF">PLOB_00023426</name>
</gene>
<proteinExistence type="predicted"/>
<feature type="non-terminal residue" evidence="1">
    <location>
        <position position="1"/>
    </location>
</feature>
<comment type="caution">
    <text evidence="1">The sequence shown here is derived from an EMBL/GenBank/DDBJ whole genome shotgun (WGS) entry which is preliminary data.</text>
</comment>
<dbReference type="Proteomes" id="UP001159405">
    <property type="component" value="Unassembled WGS sequence"/>
</dbReference>
<dbReference type="EMBL" id="CALNXK010000279">
    <property type="protein sequence ID" value="CAH3180557.1"/>
    <property type="molecule type" value="Genomic_DNA"/>
</dbReference>
<name>A0ABN8RMU6_9CNID</name>
<keyword evidence="2" id="KW-1185">Reference proteome</keyword>
<sequence length="154" mass="16906">IIEHDQPAQRITVSRMDGINELRGDIMGIYKNPKTKLNVNPRVRFEEFFVNAIKIIDEGIHSSCGKPVVFLEGEADHRLPIHDQALRLTGAFKALGKMIGHSILHGGPGLHGLSPAAKHYLSTGRGGFDDQLPPPIELADIADIDLRNMISEVS</sequence>
<organism evidence="1 2">
    <name type="scientific">Porites lobata</name>
    <dbReference type="NCBI Taxonomy" id="104759"/>
    <lineage>
        <taxon>Eukaryota</taxon>
        <taxon>Metazoa</taxon>
        <taxon>Cnidaria</taxon>
        <taxon>Anthozoa</taxon>
        <taxon>Hexacorallia</taxon>
        <taxon>Scleractinia</taxon>
        <taxon>Fungiina</taxon>
        <taxon>Poritidae</taxon>
        <taxon>Porites</taxon>
    </lineage>
</organism>
<evidence type="ECO:0000313" key="2">
    <source>
        <dbReference type="Proteomes" id="UP001159405"/>
    </source>
</evidence>
<reference evidence="1 2" key="1">
    <citation type="submission" date="2022-05" db="EMBL/GenBank/DDBJ databases">
        <authorList>
            <consortium name="Genoscope - CEA"/>
            <person name="William W."/>
        </authorList>
    </citation>
    <scope>NUCLEOTIDE SEQUENCE [LARGE SCALE GENOMIC DNA]</scope>
</reference>